<gene>
    <name evidence="1" type="ORF">METZ01_LOCUS258627</name>
</gene>
<accession>A0A382J3V5</accession>
<evidence type="ECO:0008006" key="2">
    <source>
        <dbReference type="Google" id="ProtNLM"/>
    </source>
</evidence>
<feature type="non-terminal residue" evidence="1">
    <location>
        <position position="125"/>
    </location>
</feature>
<protein>
    <recommendedName>
        <fullName evidence="2">Type II secretion system protein GspG C-terminal domain-containing protein</fullName>
    </recommendedName>
</protein>
<evidence type="ECO:0000313" key="1">
    <source>
        <dbReference type="EMBL" id="SVC05773.1"/>
    </source>
</evidence>
<dbReference type="EMBL" id="UINC01071111">
    <property type="protein sequence ID" value="SVC05773.1"/>
    <property type="molecule type" value="Genomic_DNA"/>
</dbReference>
<name>A0A382J3V5_9ZZZZ</name>
<dbReference type="AlphaFoldDB" id="A0A382J3V5"/>
<organism evidence="1">
    <name type="scientific">marine metagenome</name>
    <dbReference type="NCBI Taxonomy" id="408172"/>
    <lineage>
        <taxon>unclassified sequences</taxon>
        <taxon>metagenomes</taxon>
        <taxon>ecological metagenomes</taxon>
    </lineage>
</organism>
<sequence>VITVIAAVGVGLSILGSPMEERARRVDNRRVEDLQGIVGATDLYWTRHSRLPVSLDELTAEPGVRIKTADPANSETYGYQAVDSIHYQVCANFERASGETSSNSARNLWAHNSGPQCFQFEAEEI</sequence>
<proteinExistence type="predicted"/>
<feature type="non-terminal residue" evidence="1">
    <location>
        <position position="1"/>
    </location>
</feature>
<reference evidence="1" key="1">
    <citation type="submission" date="2018-05" db="EMBL/GenBank/DDBJ databases">
        <authorList>
            <person name="Lanie J.A."/>
            <person name="Ng W.-L."/>
            <person name="Kazmierczak K.M."/>
            <person name="Andrzejewski T.M."/>
            <person name="Davidsen T.M."/>
            <person name="Wayne K.J."/>
            <person name="Tettelin H."/>
            <person name="Glass J.I."/>
            <person name="Rusch D."/>
            <person name="Podicherti R."/>
            <person name="Tsui H.-C.T."/>
            <person name="Winkler M.E."/>
        </authorList>
    </citation>
    <scope>NUCLEOTIDE SEQUENCE</scope>
</reference>